<comment type="caution">
    <text evidence="3">The sequence shown here is derived from an EMBL/GenBank/DDBJ whole genome shotgun (WGS) entry which is preliminary data.</text>
</comment>
<feature type="compositionally biased region" description="Basic and acidic residues" evidence="1">
    <location>
        <begin position="465"/>
        <end position="489"/>
    </location>
</feature>
<dbReference type="PRINTS" id="PR00420">
    <property type="entry name" value="RNGMNOXGNASE"/>
</dbReference>
<dbReference type="PATRIC" id="fig|1097667.3.peg.1059"/>
<evidence type="ECO:0000313" key="3">
    <source>
        <dbReference type="EMBL" id="EHN12062.1"/>
    </source>
</evidence>
<feature type="domain" description="FAD-binding" evidence="2">
    <location>
        <begin position="22"/>
        <end position="334"/>
    </location>
</feature>
<dbReference type="Proteomes" id="UP000005143">
    <property type="component" value="Unassembled WGS sequence"/>
</dbReference>
<dbReference type="GO" id="GO:0071949">
    <property type="term" value="F:FAD binding"/>
    <property type="evidence" value="ECO:0007669"/>
    <property type="project" value="InterPro"/>
</dbReference>
<evidence type="ECO:0000313" key="4">
    <source>
        <dbReference type="Proteomes" id="UP000005143"/>
    </source>
</evidence>
<dbReference type="AlphaFoldDB" id="H0E2P8"/>
<dbReference type="InterPro" id="IPR002938">
    <property type="entry name" value="FAD-bd"/>
</dbReference>
<sequence>MSPADRSDTPTAAAARPARERVDAVVVGARCAGSGAAIALARLGRSVISIDRTRFPSDTLSTHVNFPSAVAEVQRLGALQRIQRECDPPKALFAQIVADGVSCRNRWEPIDGIDYAQSVPRTPFDAALVATAREAGVDVRERTTLVDVLWRDGRACGVRVRGPEGEYEIACSLVIGADGRRSGVATAVGADRPYRGSLPQRGAAYRYLDDPQLGTEWRQTVVQYRQRESHVFVFPCPEDRMLVLFMGAREDVSAFRADPEGTWAARVAENPAAAERIGGGGNGTKIRSTTDTASYFRRSSGPGWALCGDAGHFKDPAVGQGIRDALRFGRLLGEGAAPVLDDPRALDAALAAVERRRDRECRSTYHWGNKESRLSLPSPLFKEALRSFDGSDEPWLARLFDRGGALGSAASPHRILSPWRGAKLAARAAMRPGVDRRALLREVIEELRVDADVWREEWADRFRDDRPRASERPIAEWPERPPHMARRDAGAGAIDEDADPGLDPQAAADEPPAAARPRRRSGSSAADESTTVAA</sequence>
<accession>H0E2P8</accession>
<reference evidence="3 4" key="1">
    <citation type="journal article" date="2013" name="Biodegradation">
        <title>Quantitative proteomic analysis of ibuprofen-degrading Patulibacter sp. strain I11.</title>
        <authorList>
            <person name="Almeida B."/>
            <person name="Kjeldal H."/>
            <person name="Lolas I."/>
            <person name="Knudsen A.D."/>
            <person name="Carvalho G."/>
            <person name="Nielsen K.L."/>
            <person name="Barreto Crespo M.T."/>
            <person name="Stensballe A."/>
            <person name="Nielsen J.L."/>
        </authorList>
    </citation>
    <scope>NUCLEOTIDE SEQUENCE [LARGE SCALE GENOMIC DNA]</scope>
    <source>
        <strain evidence="3 4">I11</strain>
    </source>
</reference>
<proteinExistence type="predicted"/>
<dbReference type="InterPro" id="IPR036188">
    <property type="entry name" value="FAD/NAD-bd_sf"/>
</dbReference>
<name>H0E2P8_9ACTN</name>
<gene>
    <name evidence="3" type="ORF">PAI11_10610</name>
</gene>
<dbReference type="PANTHER" id="PTHR42685:SF22">
    <property type="entry name" value="CONDITIONED MEDIUM FACTOR RECEPTOR 1"/>
    <property type="match status" value="1"/>
</dbReference>
<dbReference type="Gene3D" id="3.50.50.60">
    <property type="entry name" value="FAD/NAD(P)-binding domain"/>
    <property type="match status" value="1"/>
</dbReference>
<dbReference type="Gene3D" id="3.30.9.100">
    <property type="match status" value="1"/>
</dbReference>
<protein>
    <recommendedName>
        <fullName evidence="2">FAD-binding domain-containing protein</fullName>
    </recommendedName>
</protein>
<dbReference type="PANTHER" id="PTHR42685">
    <property type="entry name" value="GERANYLGERANYL DIPHOSPHATE REDUCTASE"/>
    <property type="match status" value="1"/>
</dbReference>
<evidence type="ECO:0000259" key="2">
    <source>
        <dbReference type="Pfam" id="PF01494"/>
    </source>
</evidence>
<organism evidence="3 4">
    <name type="scientific">Patulibacter medicamentivorans</name>
    <dbReference type="NCBI Taxonomy" id="1097667"/>
    <lineage>
        <taxon>Bacteria</taxon>
        <taxon>Bacillati</taxon>
        <taxon>Actinomycetota</taxon>
        <taxon>Thermoleophilia</taxon>
        <taxon>Solirubrobacterales</taxon>
        <taxon>Patulibacteraceae</taxon>
        <taxon>Patulibacter</taxon>
    </lineage>
</organism>
<dbReference type="InterPro" id="IPR050407">
    <property type="entry name" value="Geranylgeranyl_reductase"/>
</dbReference>
<feature type="compositionally biased region" description="Low complexity" evidence="1">
    <location>
        <begin position="503"/>
        <end position="515"/>
    </location>
</feature>
<feature type="region of interest" description="Disordered" evidence="1">
    <location>
        <begin position="465"/>
        <end position="534"/>
    </location>
</feature>
<dbReference type="RefSeq" id="WP_007571737.1">
    <property type="nucleotide sequence ID" value="NZ_AGUD01000049.1"/>
</dbReference>
<dbReference type="SUPFAM" id="SSF51905">
    <property type="entry name" value="FAD/NAD(P)-binding domain"/>
    <property type="match status" value="1"/>
</dbReference>
<evidence type="ECO:0000256" key="1">
    <source>
        <dbReference type="SAM" id="MobiDB-lite"/>
    </source>
</evidence>
<dbReference type="EMBL" id="AGUD01000049">
    <property type="protein sequence ID" value="EHN12062.1"/>
    <property type="molecule type" value="Genomic_DNA"/>
</dbReference>
<keyword evidence="4" id="KW-1185">Reference proteome</keyword>
<dbReference type="Pfam" id="PF01494">
    <property type="entry name" value="FAD_binding_3"/>
    <property type="match status" value="1"/>
</dbReference>